<dbReference type="PROSITE" id="PS50850">
    <property type="entry name" value="MFS"/>
    <property type="match status" value="1"/>
</dbReference>
<keyword evidence="2" id="KW-1003">Cell membrane</keyword>
<feature type="transmembrane region" description="Helical" evidence="6">
    <location>
        <begin position="221"/>
        <end position="239"/>
    </location>
</feature>
<dbReference type="RefSeq" id="WP_091115545.1">
    <property type="nucleotide sequence ID" value="NZ_BKAF01000017.1"/>
</dbReference>
<protein>
    <submittedName>
        <fullName evidence="8">Predicted arabinose efflux permease, MFS family</fullName>
    </submittedName>
</protein>
<accession>A0A1I3LYH0</accession>
<evidence type="ECO:0000313" key="9">
    <source>
        <dbReference type="Proteomes" id="UP000198649"/>
    </source>
</evidence>
<keyword evidence="9" id="KW-1185">Reference proteome</keyword>
<dbReference type="InterPro" id="IPR020846">
    <property type="entry name" value="MFS_dom"/>
</dbReference>
<dbReference type="Proteomes" id="UP000198649">
    <property type="component" value="Unassembled WGS sequence"/>
</dbReference>
<feature type="transmembrane region" description="Helical" evidence="6">
    <location>
        <begin position="351"/>
        <end position="371"/>
    </location>
</feature>
<name>A0A1I3LYH0_9ACTN</name>
<proteinExistence type="predicted"/>
<dbReference type="AlphaFoldDB" id="A0A1I3LYH0"/>
<dbReference type="SUPFAM" id="SSF103473">
    <property type="entry name" value="MFS general substrate transporter"/>
    <property type="match status" value="1"/>
</dbReference>
<comment type="subcellular location">
    <subcellularLocation>
        <location evidence="1">Cell membrane</location>
        <topology evidence="1">Multi-pass membrane protein</topology>
    </subcellularLocation>
</comment>
<feature type="transmembrane region" description="Helical" evidence="6">
    <location>
        <begin position="285"/>
        <end position="303"/>
    </location>
</feature>
<evidence type="ECO:0000256" key="5">
    <source>
        <dbReference type="ARBA" id="ARBA00023136"/>
    </source>
</evidence>
<dbReference type="InterPro" id="IPR036259">
    <property type="entry name" value="MFS_trans_sf"/>
</dbReference>
<feature type="domain" description="Major facilitator superfamily (MFS) profile" evidence="7">
    <location>
        <begin position="14"/>
        <end position="399"/>
    </location>
</feature>
<evidence type="ECO:0000259" key="7">
    <source>
        <dbReference type="PROSITE" id="PS50850"/>
    </source>
</evidence>
<evidence type="ECO:0000256" key="3">
    <source>
        <dbReference type="ARBA" id="ARBA00022692"/>
    </source>
</evidence>
<feature type="transmembrane region" description="Helical" evidence="6">
    <location>
        <begin position="309"/>
        <end position="330"/>
    </location>
</feature>
<dbReference type="InterPro" id="IPR022324">
    <property type="entry name" value="Bacilysin_exporter_BacE_put"/>
</dbReference>
<dbReference type="GO" id="GO:0005886">
    <property type="term" value="C:plasma membrane"/>
    <property type="evidence" value="ECO:0007669"/>
    <property type="project" value="UniProtKB-SubCell"/>
</dbReference>
<reference evidence="8 9" key="1">
    <citation type="submission" date="2016-10" db="EMBL/GenBank/DDBJ databases">
        <authorList>
            <person name="de Groot N.N."/>
        </authorList>
    </citation>
    <scope>NUCLEOTIDE SEQUENCE [LARGE SCALE GENOMIC DNA]</scope>
    <source>
        <strain evidence="8 9">CGMCC 1.11156</strain>
    </source>
</reference>
<keyword evidence="5 6" id="KW-0472">Membrane</keyword>
<dbReference type="PANTHER" id="PTHR23513:SF11">
    <property type="entry name" value="STAPHYLOFERRIN A TRANSPORTER"/>
    <property type="match status" value="1"/>
</dbReference>
<feature type="transmembrane region" description="Helical" evidence="6">
    <location>
        <begin position="106"/>
        <end position="131"/>
    </location>
</feature>
<evidence type="ECO:0000256" key="6">
    <source>
        <dbReference type="SAM" id="Phobius"/>
    </source>
</evidence>
<feature type="transmembrane region" description="Helical" evidence="6">
    <location>
        <begin position="143"/>
        <end position="167"/>
    </location>
</feature>
<dbReference type="Pfam" id="PF07690">
    <property type="entry name" value="MFS_1"/>
    <property type="match status" value="1"/>
</dbReference>
<dbReference type="InterPro" id="IPR011701">
    <property type="entry name" value="MFS"/>
</dbReference>
<organism evidence="8 9">
    <name type="scientific">Nocardioides psychrotolerans</name>
    <dbReference type="NCBI Taxonomy" id="1005945"/>
    <lineage>
        <taxon>Bacteria</taxon>
        <taxon>Bacillati</taxon>
        <taxon>Actinomycetota</taxon>
        <taxon>Actinomycetes</taxon>
        <taxon>Propionibacteriales</taxon>
        <taxon>Nocardioidaceae</taxon>
        <taxon>Nocardioides</taxon>
    </lineage>
</organism>
<feature type="transmembrane region" description="Helical" evidence="6">
    <location>
        <begin position="259"/>
        <end position="278"/>
    </location>
</feature>
<evidence type="ECO:0000256" key="4">
    <source>
        <dbReference type="ARBA" id="ARBA00022989"/>
    </source>
</evidence>
<dbReference type="OrthoDB" id="4528313at2"/>
<dbReference type="GO" id="GO:0022857">
    <property type="term" value="F:transmembrane transporter activity"/>
    <property type="evidence" value="ECO:0007669"/>
    <property type="project" value="InterPro"/>
</dbReference>
<dbReference type="STRING" id="1005945.SAMN05216561_114132"/>
<dbReference type="CDD" id="cd06173">
    <property type="entry name" value="MFS_MefA_like"/>
    <property type="match status" value="1"/>
</dbReference>
<evidence type="ECO:0000256" key="2">
    <source>
        <dbReference type="ARBA" id="ARBA00022475"/>
    </source>
</evidence>
<sequence>MNRSEAFAPLREPNFRYYFYARLVNLLGSTMSGVALVFAVLEVSDSPSAVGVVLAAHSIPMVVFLLVGGAIADRFGRTLVIQVSNVAAGISQLAIAALVVSGSAQLWQLVVLTAVNGVVAAVSFPALAGVLPQLVPRDQLQPANVLVSVTRSGLTILGPSAAGILVVTVGAGWALAVDGLTYLLSAALLLRVRLPRPQRDARGASVVTDLREGWTFFRQTTWLWVVVLAFCLICAIHQGGMFTLGPVLAKDSSIGEQGWGLILSAEAAGLLLTGLVMLKVRLERPLFWGMIGTAAYGLPMIVLGLDTHLVPVMIAAFVAGVGIEVFGLGWNLAMQESIPEDMLSRAFSYDAFGSFVAIPIGQLVAGPLALVFGIERVILVAGILLVVVAVVTLTSRSVRTLARVSTTSAPAPAAP</sequence>
<feature type="transmembrane region" description="Helical" evidence="6">
    <location>
        <begin position="173"/>
        <end position="192"/>
    </location>
</feature>
<dbReference type="PANTHER" id="PTHR23513">
    <property type="entry name" value="INTEGRAL MEMBRANE EFFLUX PROTEIN-RELATED"/>
    <property type="match status" value="1"/>
</dbReference>
<dbReference type="Gene3D" id="1.20.1250.20">
    <property type="entry name" value="MFS general substrate transporter like domains"/>
    <property type="match status" value="1"/>
</dbReference>
<feature type="transmembrane region" description="Helical" evidence="6">
    <location>
        <begin position="377"/>
        <end position="395"/>
    </location>
</feature>
<dbReference type="EMBL" id="FOQG01000014">
    <property type="protein sequence ID" value="SFI89753.1"/>
    <property type="molecule type" value="Genomic_DNA"/>
</dbReference>
<evidence type="ECO:0000256" key="1">
    <source>
        <dbReference type="ARBA" id="ARBA00004651"/>
    </source>
</evidence>
<dbReference type="PRINTS" id="PR01988">
    <property type="entry name" value="EXPORTERBACE"/>
</dbReference>
<evidence type="ECO:0000313" key="8">
    <source>
        <dbReference type="EMBL" id="SFI89753.1"/>
    </source>
</evidence>
<gene>
    <name evidence="8" type="ORF">SAMN05216561_114132</name>
</gene>
<keyword evidence="4 6" id="KW-1133">Transmembrane helix</keyword>
<keyword evidence="3 6" id="KW-0812">Transmembrane</keyword>
<feature type="transmembrane region" description="Helical" evidence="6">
    <location>
        <begin position="20"/>
        <end position="41"/>
    </location>
</feature>
<feature type="transmembrane region" description="Helical" evidence="6">
    <location>
        <begin position="79"/>
        <end position="100"/>
    </location>
</feature>
<feature type="transmembrane region" description="Helical" evidence="6">
    <location>
        <begin position="47"/>
        <end position="67"/>
    </location>
</feature>